<protein>
    <submittedName>
        <fullName evidence="2">RNA polymerase subunit sigma-70</fullName>
    </submittedName>
</protein>
<accession>A0A947GDH4</accession>
<evidence type="ECO:0000259" key="1">
    <source>
        <dbReference type="Pfam" id="PF20239"/>
    </source>
</evidence>
<reference evidence="2 3" key="1">
    <citation type="submission" date="2021-06" db="EMBL/GenBank/DDBJ databases">
        <authorList>
            <person name="Grouzdev D.S."/>
            <person name="Koziaeva V."/>
        </authorList>
    </citation>
    <scope>NUCLEOTIDE SEQUENCE [LARGE SCALE GENOMIC DNA]</scope>
    <source>
        <strain evidence="2 3">22</strain>
    </source>
</reference>
<dbReference type="InterPro" id="IPR046531">
    <property type="entry name" value="DUF6596"/>
</dbReference>
<gene>
    <name evidence="2" type="ORF">KL771_02360</name>
</gene>
<dbReference type="Proteomes" id="UP000766595">
    <property type="component" value="Unassembled WGS sequence"/>
</dbReference>
<sequence>MKTIDAPPAPGANARAAAEMAVRASYGRLVAILAARSRNIAAAEDALADALAAALLRWPEDGVPDRPEAWLLVAARRRLGQAARHNRVHEAAAAEIRLLVDTMTETDPAAIPDERLKLMFVCAHPAIEPAAQAPLMLQSVLGLDAARIAASFLTSPAAMSQRLVRAKARIREAGLAFEVPGRDELAGRLDAVLSAVYAAYGTGWDGAFGDDPRRAGLAEEAIWLGRLIVGLAGPQPEALGLLALMLASEARRPARRDAAGRFVALADQHPALWDGLLIDEAEDLLRRAATFGRPGRFQIEACIQSVHLSRRLTGRTDWTALAGFYDLLVTLAPTVGNRVARAAAIAEADGPAAGLAVLDALAAAADAYQPYWATRAHLLARSGQPAEAAASFLRAAGMAEDPALRSYLLGRAATLAS</sequence>
<organism evidence="2 3">
    <name type="scientific">Prosthecodimorpha staleyi</name>
    <dbReference type="NCBI Taxonomy" id="2840188"/>
    <lineage>
        <taxon>Bacteria</taxon>
        <taxon>Pseudomonadati</taxon>
        <taxon>Pseudomonadota</taxon>
        <taxon>Alphaproteobacteria</taxon>
        <taxon>Hyphomicrobiales</taxon>
        <taxon>Ancalomicrobiaceae</taxon>
        <taxon>Prosthecodimorpha</taxon>
    </lineage>
</organism>
<name>A0A947GDH4_9HYPH</name>
<evidence type="ECO:0000313" key="2">
    <source>
        <dbReference type="EMBL" id="MBT9288275.1"/>
    </source>
</evidence>
<dbReference type="AlphaFoldDB" id="A0A947GDH4"/>
<proteinExistence type="predicted"/>
<feature type="domain" description="DUF6596" evidence="1">
    <location>
        <begin position="188"/>
        <end position="289"/>
    </location>
</feature>
<dbReference type="EMBL" id="JAHHZF010000001">
    <property type="protein sequence ID" value="MBT9288275.1"/>
    <property type="molecule type" value="Genomic_DNA"/>
</dbReference>
<dbReference type="SUPFAM" id="SSF88946">
    <property type="entry name" value="Sigma2 domain of RNA polymerase sigma factors"/>
    <property type="match status" value="1"/>
</dbReference>
<dbReference type="PANTHER" id="PTHR47756:SF2">
    <property type="entry name" value="BLL6612 PROTEIN"/>
    <property type="match status" value="1"/>
</dbReference>
<evidence type="ECO:0000313" key="3">
    <source>
        <dbReference type="Proteomes" id="UP000766595"/>
    </source>
</evidence>
<dbReference type="GO" id="GO:0006352">
    <property type="term" value="P:DNA-templated transcription initiation"/>
    <property type="evidence" value="ECO:0007669"/>
    <property type="project" value="InterPro"/>
</dbReference>
<comment type="caution">
    <text evidence="2">The sequence shown here is derived from an EMBL/GenBank/DDBJ whole genome shotgun (WGS) entry which is preliminary data.</text>
</comment>
<keyword evidence="3" id="KW-1185">Reference proteome</keyword>
<dbReference type="InterPro" id="IPR013325">
    <property type="entry name" value="RNA_pol_sigma_r2"/>
</dbReference>
<dbReference type="GO" id="GO:0003700">
    <property type="term" value="F:DNA-binding transcription factor activity"/>
    <property type="evidence" value="ECO:0007669"/>
    <property type="project" value="InterPro"/>
</dbReference>
<dbReference type="Pfam" id="PF20239">
    <property type="entry name" value="DUF6596"/>
    <property type="match status" value="1"/>
</dbReference>
<dbReference type="RefSeq" id="WP_261966951.1">
    <property type="nucleotide sequence ID" value="NZ_JAHHZF010000001.1"/>
</dbReference>
<dbReference type="PANTHER" id="PTHR47756">
    <property type="entry name" value="BLL6612 PROTEIN-RELATED"/>
    <property type="match status" value="1"/>
</dbReference>